<sequence>MEDSSIFSVLLPAALGIIMFGLGLGLTVADFRRVARFPRAVLVALFCQLLLLPAICFGLVVGFDLPPALAVGMMLLAASPGGTTANLYSHLFGGDVALNISLTAINSVLAVFTLPVVVNLSVAHFLDGADGVGLRFDKTLQVFAIVLIPVVLGMFVRARALAFAERAERPVKIASVLILLGAIVGALLQERERIGEYVADVGLITLLFSVISLGIGYGVARLARVGHGQSVASCMEIGIHNTTLAMTIALSPSLLGNSEMAIPAAVYSVLMFFTAAGAGFALRALAPRTASVEDAGTTAR</sequence>
<evidence type="ECO:0000256" key="2">
    <source>
        <dbReference type="ARBA" id="ARBA00022692"/>
    </source>
</evidence>
<feature type="transmembrane region" description="Helical" evidence="5">
    <location>
        <begin position="140"/>
        <end position="158"/>
    </location>
</feature>
<feature type="transmembrane region" description="Helical" evidence="5">
    <location>
        <begin position="96"/>
        <end position="120"/>
    </location>
</feature>
<dbReference type="GO" id="GO:0016020">
    <property type="term" value="C:membrane"/>
    <property type="evidence" value="ECO:0007669"/>
    <property type="project" value="UniProtKB-SubCell"/>
</dbReference>
<proteinExistence type="predicted"/>
<feature type="transmembrane region" description="Helical" evidence="5">
    <location>
        <begin position="41"/>
        <end position="63"/>
    </location>
</feature>
<keyword evidence="4 5" id="KW-0472">Membrane</keyword>
<dbReference type="Proteomes" id="UP000694501">
    <property type="component" value="Unassembled WGS sequence"/>
</dbReference>
<comment type="subcellular location">
    <subcellularLocation>
        <location evidence="1">Membrane</location>
        <topology evidence="1">Multi-pass membrane protein</topology>
    </subcellularLocation>
</comment>
<dbReference type="EMBL" id="JAELVF020000001">
    <property type="protein sequence ID" value="MBU7599338.1"/>
    <property type="molecule type" value="Genomic_DNA"/>
</dbReference>
<feature type="transmembrane region" description="Helical" evidence="5">
    <location>
        <begin position="201"/>
        <end position="220"/>
    </location>
</feature>
<keyword evidence="2 5" id="KW-0812">Transmembrane</keyword>
<feature type="transmembrane region" description="Helical" evidence="5">
    <location>
        <begin position="170"/>
        <end position="189"/>
    </location>
</feature>
<evidence type="ECO:0000256" key="1">
    <source>
        <dbReference type="ARBA" id="ARBA00004141"/>
    </source>
</evidence>
<keyword evidence="3 5" id="KW-1133">Transmembrane helix</keyword>
<evidence type="ECO:0000313" key="6">
    <source>
        <dbReference type="EMBL" id="MBU7599338.1"/>
    </source>
</evidence>
<name>A0A949JI76_9ACTN</name>
<dbReference type="InterPro" id="IPR004710">
    <property type="entry name" value="Bilac:Na_transpt"/>
</dbReference>
<dbReference type="Pfam" id="PF01758">
    <property type="entry name" value="SBF"/>
    <property type="match status" value="1"/>
</dbReference>
<dbReference type="PANTHER" id="PTHR10361">
    <property type="entry name" value="SODIUM-BILE ACID COTRANSPORTER"/>
    <property type="match status" value="1"/>
</dbReference>
<dbReference type="RefSeq" id="WP_211038285.1">
    <property type="nucleotide sequence ID" value="NZ_JAELVF020000001.1"/>
</dbReference>
<feature type="transmembrane region" description="Helical" evidence="5">
    <location>
        <begin position="261"/>
        <end position="282"/>
    </location>
</feature>
<feature type="transmembrane region" description="Helical" evidence="5">
    <location>
        <begin position="232"/>
        <end position="255"/>
    </location>
</feature>
<dbReference type="PANTHER" id="PTHR10361:SF24">
    <property type="entry name" value="P3 PROTEIN"/>
    <property type="match status" value="1"/>
</dbReference>
<dbReference type="Gene3D" id="1.20.1530.20">
    <property type="match status" value="1"/>
</dbReference>
<feature type="transmembrane region" description="Helical" evidence="5">
    <location>
        <begin position="69"/>
        <end position="89"/>
    </location>
</feature>
<reference evidence="6" key="1">
    <citation type="submission" date="2021-06" db="EMBL/GenBank/DDBJ databases">
        <title>Sequencing of actinobacteria type strains.</title>
        <authorList>
            <person name="Nguyen G.-S."/>
            <person name="Wentzel A."/>
        </authorList>
    </citation>
    <scope>NUCLEOTIDE SEQUENCE</scope>
    <source>
        <strain evidence="6">P38-E01</strain>
    </source>
</reference>
<organism evidence="6 7">
    <name type="scientific">Streptomyces tardus</name>
    <dbReference type="NCBI Taxonomy" id="2780544"/>
    <lineage>
        <taxon>Bacteria</taxon>
        <taxon>Bacillati</taxon>
        <taxon>Actinomycetota</taxon>
        <taxon>Actinomycetes</taxon>
        <taxon>Kitasatosporales</taxon>
        <taxon>Streptomycetaceae</taxon>
        <taxon>Streptomyces</taxon>
    </lineage>
</organism>
<accession>A0A949JI76</accession>
<dbReference type="InterPro" id="IPR038770">
    <property type="entry name" value="Na+/solute_symporter_sf"/>
</dbReference>
<evidence type="ECO:0000256" key="4">
    <source>
        <dbReference type="ARBA" id="ARBA00023136"/>
    </source>
</evidence>
<dbReference type="AlphaFoldDB" id="A0A949JI76"/>
<comment type="caution">
    <text evidence="6">The sequence shown here is derived from an EMBL/GenBank/DDBJ whole genome shotgun (WGS) entry which is preliminary data.</text>
</comment>
<dbReference type="InterPro" id="IPR002657">
    <property type="entry name" value="BilAc:Na_symport/Acr3"/>
</dbReference>
<evidence type="ECO:0000313" key="7">
    <source>
        <dbReference type="Proteomes" id="UP000694501"/>
    </source>
</evidence>
<gene>
    <name evidence="6" type="ORF">JGS22_017380</name>
</gene>
<evidence type="ECO:0000256" key="3">
    <source>
        <dbReference type="ARBA" id="ARBA00022989"/>
    </source>
</evidence>
<evidence type="ECO:0000256" key="5">
    <source>
        <dbReference type="SAM" id="Phobius"/>
    </source>
</evidence>
<protein>
    <submittedName>
        <fullName evidence="6">Bile acid:sodium symporter family protein</fullName>
    </submittedName>
</protein>
<keyword evidence="7" id="KW-1185">Reference proteome</keyword>
<feature type="transmembrane region" description="Helical" evidence="5">
    <location>
        <begin position="6"/>
        <end position="29"/>
    </location>
</feature>